<evidence type="ECO:0000313" key="2">
    <source>
        <dbReference type="Proteomes" id="UP000075636"/>
    </source>
</evidence>
<dbReference type="AlphaFoldDB" id="A0A149TL80"/>
<organism evidence="1 2">
    <name type="scientific">Gluconobacter albidus</name>
    <dbReference type="NCBI Taxonomy" id="318683"/>
    <lineage>
        <taxon>Bacteria</taxon>
        <taxon>Pseudomonadati</taxon>
        <taxon>Pseudomonadota</taxon>
        <taxon>Alphaproteobacteria</taxon>
        <taxon>Acetobacterales</taxon>
        <taxon>Acetobacteraceae</taxon>
        <taxon>Gluconobacter</taxon>
    </lineage>
</organism>
<dbReference type="CDD" id="cd10451">
    <property type="entry name" value="GIY-YIG_LuxR_like"/>
    <property type="match status" value="1"/>
</dbReference>
<evidence type="ECO:0008006" key="3">
    <source>
        <dbReference type="Google" id="ProtNLM"/>
    </source>
</evidence>
<protein>
    <recommendedName>
        <fullName evidence="3">GIY-YIG nuclease family protein</fullName>
    </recommendedName>
</protein>
<accession>A0A149TL80</accession>
<dbReference type="InterPro" id="IPR035901">
    <property type="entry name" value="GIY-YIG_endonuc_sf"/>
</dbReference>
<dbReference type="PATRIC" id="fig|318683.6.peg.1521"/>
<sequence length="112" mass="13003">MKANERKAAIDAYKERKVEAGIYLIRCAASSHTWVGSAPDLSTIQNRLWFTLRNGSNPHKLLQDMWVTHGCEAFDFEVLERLKDNDNPAYIRNIALKNRHTHWIEKLNGIRI</sequence>
<proteinExistence type="predicted"/>
<reference evidence="1 2" key="1">
    <citation type="submission" date="2015-06" db="EMBL/GenBank/DDBJ databases">
        <title>Improved classification and identification of acetic acid bacteria using matrix-assisted laser desorption/ionization time-of-flight mass spectrometry; Gluconobacter nephelii and Gluconobacter uchimurae are later heterotypic synonyms of Gluconobacter japonicus and Gluconobacter oxydans, respectively.</title>
        <authorList>
            <person name="Li L."/>
            <person name="Cleenwerck I."/>
            <person name="De Vuyst L."/>
            <person name="Vandamme P."/>
        </authorList>
    </citation>
    <scope>NUCLEOTIDE SEQUENCE [LARGE SCALE GENOMIC DNA]</scope>
    <source>
        <strain evidence="1 2">LMG 1768</strain>
    </source>
</reference>
<dbReference type="EMBL" id="LHZR01000096">
    <property type="protein sequence ID" value="KXV49376.1"/>
    <property type="molecule type" value="Genomic_DNA"/>
</dbReference>
<dbReference type="Proteomes" id="UP000075636">
    <property type="component" value="Unassembled WGS sequence"/>
</dbReference>
<dbReference type="OrthoDB" id="7270972at2"/>
<comment type="caution">
    <text evidence="1">The sequence shown here is derived from an EMBL/GenBank/DDBJ whole genome shotgun (WGS) entry which is preliminary data.</text>
</comment>
<dbReference type="SUPFAM" id="SSF82771">
    <property type="entry name" value="GIY-YIG endonuclease"/>
    <property type="match status" value="1"/>
</dbReference>
<evidence type="ECO:0000313" key="1">
    <source>
        <dbReference type="EMBL" id="KXV49376.1"/>
    </source>
</evidence>
<gene>
    <name evidence="1" type="ORF">AD945_04765</name>
</gene>
<name>A0A149TL80_9PROT</name>
<dbReference type="Gene3D" id="3.40.1440.10">
    <property type="entry name" value="GIY-YIG endonuclease"/>
    <property type="match status" value="1"/>
</dbReference>